<protein>
    <submittedName>
        <fullName evidence="1">Uncharacterized protein</fullName>
    </submittedName>
</protein>
<gene>
    <name evidence="1" type="ORF">SAMN05444682_109236</name>
</gene>
<proteinExistence type="predicted"/>
<sequence>MKQRYEVEGYWLTVDLNKGLVHIENDNAFKHAVAIHPIQTVTSLIDSIQADYSTLYGTGLVIGRDSFAVEIWGHLYFEYFLLKYRKLLRIVFLFGLYNRFLNSCQVFDCGEQGKDPNRWLWDWLARYRRKIETWLPKINSWLTDR</sequence>
<dbReference type="EMBL" id="FOQO01000009">
    <property type="protein sequence ID" value="SFJ41219.1"/>
    <property type="molecule type" value="Genomic_DNA"/>
</dbReference>
<name>A0A1I3R6E3_9SPHI</name>
<evidence type="ECO:0000313" key="2">
    <source>
        <dbReference type="Proteomes" id="UP000198670"/>
    </source>
</evidence>
<organism evidence="1 2">
    <name type="scientific">Parapedobacter indicus</name>
    <dbReference type="NCBI Taxonomy" id="1477437"/>
    <lineage>
        <taxon>Bacteria</taxon>
        <taxon>Pseudomonadati</taxon>
        <taxon>Bacteroidota</taxon>
        <taxon>Sphingobacteriia</taxon>
        <taxon>Sphingobacteriales</taxon>
        <taxon>Sphingobacteriaceae</taxon>
        <taxon>Parapedobacter</taxon>
    </lineage>
</organism>
<dbReference type="Proteomes" id="UP000198670">
    <property type="component" value="Unassembled WGS sequence"/>
</dbReference>
<evidence type="ECO:0000313" key="1">
    <source>
        <dbReference type="EMBL" id="SFJ41219.1"/>
    </source>
</evidence>
<dbReference type="AlphaFoldDB" id="A0A1I3R6E3"/>
<keyword evidence="2" id="KW-1185">Reference proteome</keyword>
<reference evidence="1 2" key="1">
    <citation type="submission" date="2016-10" db="EMBL/GenBank/DDBJ databases">
        <authorList>
            <person name="de Groot N.N."/>
        </authorList>
    </citation>
    <scope>NUCLEOTIDE SEQUENCE [LARGE SCALE GENOMIC DNA]</scope>
    <source>
        <strain evidence="1 2">RK1</strain>
    </source>
</reference>
<dbReference type="OrthoDB" id="669028at2"/>
<dbReference type="RefSeq" id="WP_090629240.1">
    <property type="nucleotide sequence ID" value="NZ_FOQO01000009.1"/>
</dbReference>
<accession>A0A1I3R6E3</accession>